<name>A0A226D8G4_FOLCA</name>
<evidence type="ECO:0000256" key="4">
    <source>
        <dbReference type="ARBA" id="ARBA00022833"/>
    </source>
</evidence>
<dbReference type="OrthoDB" id="6077919at2759"/>
<organism evidence="8 9">
    <name type="scientific">Folsomia candida</name>
    <name type="common">Springtail</name>
    <dbReference type="NCBI Taxonomy" id="158441"/>
    <lineage>
        <taxon>Eukaryota</taxon>
        <taxon>Metazoa</taxon>
        <taxon>Ecdysozoa</taxon>
        <taxon>Arthropoda</taxon>
        <taxon>Hexapoda</taxon>
        <taxon>Collembola</taxon>
        <taxon>Entomobryomorpha</taxon>
        <taxon>Isotomoidea</taxon>
        <taxon>Isotomidae</taxon>
        <taxon>Proisotominae</taxon>
        <taxon>Folsomia</taxon>
    </lineage>
</organism>
<evidence type="ECO:0000256" key="3">
    <source>
        <dbReference type="ARBA" id="ARBA00022771"/>
    </source>
</evidence>
<keyword evidence="5" id="KW-0539">Nucleus</keyword>
<evidence type="ECO:0000256" key="5">
    <source>
        <dbReference type="ARBA" id="ARBA00023242"/>
    </source>
</evidence>
<keyword evidence="2" id="KW-0677">Repeat</keyword>
<evidence type="ECO:0000256" key="1">
    <source>
        <dbReference type="ARBA" id="ARBA00022723"/>
    </source>
</evidence>
<dbReference type="PROSITE" id="PS50157">
    <property type="entry name" value="ZINC_FINGER_C2H2_2"/>
    <property type="match status" value="11"/>
</dbReference>
<dbReference type="SUPFAM" id="SSF57667">
    <property type="entry name" value="beta-beta-alpha zinc fingers"/>
    <property type="match status" value="5"/>
</dbReference>
<keyword evidence="4" id="KW-0862">Zinc</keyword>
<feature type="domain" description="C2H2-type" evidence="7">
    <location>
        <begin position="40"/>
        <end position="68"/>
    </location>
</feature>
<dbReference type="InterPro" id="IPR050826">
    <property type="entry name" value="Krueppel_C2H2_ZnFinger"/>
</dbReference>
<dbReference type="Pfam" id="PF00096">
    <property type="entry name" value="zf-C2H2"/>
    <property type="match status" value="4"/>
</dbReference>
<dbReference type="AlphaFoldDB" id="A0A226D8G4"/>
<dbReference type="InterPro" id="IPR013087">
    <property type="entry name" value="Znf_C2H2_type"/>
</dbReference>
<dbReference type="Gene3D" id="3.30.160.60">
    <property type="entry name" value="Classic Zinc Finger"/>
    <property type="match status" value="8"/>
</dbReference>
<evidence type="ECO:0000256" key="2">
    <source>
        <dbReference type="ARBA" id="ARBA00022737"/>
    </source>
</evidence>
<dbReference type="InterPro" id="IPR036236">
    <property type="entry name" value="Znf_C2H2_sf"/>
</dbReference>
<dbReference type="SMART" id="SM00355">
    <property type="entry name" value="ZnF_C2H2"/>
    <property type="match status" value="16"/>
</dbReference>
<feature type="domain" description="C2H2-type" evidence="7">
    <location>
        <begin position="70"/>
        <end position="98"/>
    </location>
</feature>
<protein>
    <submittedName>
        <fullName evidence="8">Zinc finger protein 26</fullName>
    </submittedName>
</protein>
<feature type="domain" description="C2H2-type" evidence="7">
    <location>
        <begin position="479"/>
        <end position="507"/>
    </location>
</feature>
<sequence length="559" mass="65949">MGRTRKKPKRATCKICKKSIATKHSLIYHIRSFHTGIKPHKCSHCGKAFVTPTQLRRHKLLIHSKTPPSFVCKECGKSCKLEFNLKRHIKKIHLLIKNPIVPCYFCKTGFRSSNSFNYHLLKHTRELPYSCPICREGFRAEQYYKLHLKDVDGKEYVCPKCPPNEEKFCGMRRLQSHLRLKAIHEPPKPPRKPKVPGWQQIKFPLCQKPKMQKTKAPPKIKAKPFNYQTAKTVPCYFCHEKHSKSKITSHMRTHTLEKLYYCKICLNKSPKSKYASQYYLRKYKLYQHIRRHLNERPCKCNVCPKWFITISNLKTHERCRHQMHKRSGTVCERCDVLILNKHFPAHFAMHKMEEPYSCACCYKTFKTKNDMKIHRVEDHENQEGIICPVQCREFIKPSEFEAHLASHDPKPFTCYFCAATFITSGNLRNHIHLHFLERPLPCSTCSAEFVTKRSLEKHYKVVIHPSQEMGRKWKKPKRATCKICKKSIARKHDLIYHIRSFHTGIRPHKCSHCEKAFVTPTQMRRHTFLLHSNTPPSFVCKECGKSCKLEQNLKRHIEK</sequence>
<accession>A0A226D8G4</accession>
<comment type="caution">
    <text evidence="8">The sequence shown here is derived from an EMBL/GenBank/DDBJ whole genome shotgun (WGS) entry which is preliminary data.</text>
</comment>
<evidence type="ECO:0000313" key="8">
    <source>
        <dbReference type="EMBL" id="OXA40911.1"/>
    </source>
</evidence>
<feature type="domain" description="C2H2-type" evidence="7">
    <location>
        <begin position="538"/>
        <end position="559"/>
    </location>
</feature>
<dbReference type="EMBL" id="LNIX01000031">
    <property type="protein sequence ID" value="OXA40911.1"/>
    <property type="molecule type" value="Genomic_DNA"/>
</dbReference>
<dbReference type="PANTHER" id="PTHR24377">
    <property type="entry name" value="IP01015P-RELATED"/>
    <property type="match status" value="1"/>
</dbReference>
<feature type="domain" description="C2H2-type" evidence="7">
    <location>
        <begin position="412"/>
        <end position="439"/>
    </location>
</feature>
<dbReference type="PROSITE" id="PS00028">
    <property type="entry name" value="ZINC_FINGER_C2H2_1"/>
    <property type="match status" value="10"/>
</dbReference>
<dbReference type="FunFam" id="3.30.160.60:FF:000688">
    <property type="entry name" value="zinc finger protein 197 isoform X1"/>
    <property type="match status" value="1"/>
</dbReference>
<feature type="domain" description="C2H2-type" evidence="7">
    <location>
        <begin position="440"/>
        <end position="469"/>
    </location>
</feature>
<dbReference type="Proteomes" id="UP000198287">
    <property type="component" value="Unassembled WGS sequence"/>
</dbReference>
<gene>
    <name evidence="8" type="ORF">Fcan01_24350</name>
</gene>
<evidence type="ECO:0000256" key="6">
    <source>
        <dbReference type="PROSITE-ProRule" id="PRU00042"/>
    </source>
</evidence>
<reference evidence="8 9" key="1">
    <citation type="submission" date="2015-12" db="EMBL/GenBank/DDBJ databases">
        <title>The genome of Folsomia candida.</title>
        <authorList>
            <person name="Faddeeva A."/>
            <person name="Derks M.F."/>
            <person name="Anvar Y."/>
            <person name="Smit S."/>
            <person name="Van Straalen N."/>
            <person name="Roelofs D."/>
        </authorList>
    </citation>
    <scope>NUCLEOTIDE SEQUENCE [LARGE SCALE GENOMIC DNA]</scope>
    <source>
        <strain evidence="8 9">VU population</strain>
        <tissue evidence="8">Whole body</tissue>
    </source>
</reference>
<keyword evidence="1" id="KW-0479">Metal-binding</keyword>
<feature type="domain" description="C2H2-type" evidence="7">
    <location>
        <begin position="508"/>
        <end position="536"/>
    </location>
</feature>
<dbReference type="GO" id="GO:0008270">
    <property type="term" value="F:zinc ion binding"/>
    <property type="evidence" value="ECO:0007669"/>
    <property type="project" value="UniProtKB-KW"/>
</dbReference>
<feature type="domain" description="C2H2-type" evidence="7">
    <location>
        <begin position="298"/>
        <end position="326"/>
    </location>
</feature>
<evidence type="ECO:0000313" key="9">
    <source>
        <dbReference type="Proteomes" id="UP000198287"/>
    </source>
</evidence>
<feature type="domain" description="C2H2-type" evidence="7">
    <location>
        <begin position="101"/>
        <end position="128"/>
    </location>
</feature>
<feature type="domain" description="C2H2-type" evidence="7">
    <location>
        <begin position="356"/>
        <end position="384"/>
    </location>
</feature>
<proteinExistence type="predicted"/>
<feature type="domain" description="C2H2-type" evidence="7">
    <location>
        <begin position="11"/>
        <end position="39"/>
    </location>
</feature>
<keyword evidence="3 6" id="KW-0863">Zinc-finger</keyword>
<evidence type="ECO:0000259" key="7">
    <source>
        <dbReference type="PROSITE" id="PS50157"/>
    </source>
</evidence>
<keyword evidence="9" id="KW-1185">Reference proteome</keyword>